<feature type="signal peptide" evidence="2">
    <location>
        <begin position="1"/>
        <end position="18"/>
    </location>
</feature>
<dbReference type="Pfam" id="PF02469">
    <property type="entry name" value="Fasciclin"/>
    <property type="match status" value="4"/>
</dbReference>
<name>A0A9N8H902_9STRA</name>
<feature type="chain" id="PRO_5040440988" evidence="2">
    <location>
        <begin position="19"/>
        <end position="788"/>
    </location>
</feature>
<evidence type="ECO:0000313" key="5">
    <source>
        <dbReference type="Proteomes" id="UP001153069"/>
    </source>
</evidence>
<feature type="domain" description="FAS1" evidence="3">
    <location>
        <begin position="475"/>
        <end position="608"/>
    </location>
</feature>
<dbReference type="PANTHER" id="PTHR10900:SF77">
    <property type="entry name" value="FI19380P1"/>
    <property type="match status" value="1"/>
</dbReference>
<feature type="compositionally biased region" description="Low complexity" evidence="1">
    <location>
        <begin position="722"/>
        <end position="743"/>
    </location>
</feature>
<dbReference type="FunFam" id="2.30.180.10:FF:000032">
    <property type="entry name" value="Fasciclin domain-containing protein, putative"/>
    <property type="match status" value="2"/>
</dbReference>
<organism evidence="4 5">
    <name type="scientific">Seminavis robusta</name>
    <dbReference type="NCBI Taxonomy" id="568900"/>
    <lineage>
        <taxon>Eukaryota</taxon>
        <taxon>Sar</taxon>
        <taxon>Stramenopiles</taxon>
        <taxon>Ochrophyta</taxon>
        <taxon>Bacillariophyta</taxon>
        <taxon>Bacillariophyceae</taxon>
        <taxon>Bacillariophycidae</taxon>
        <taxon>Naviculales</taxon>
        <taxon>Naviculaceae</taxon>
        <taxon>Seminavis</taxon>
    </lineage>
</organism>
<dbReference type="FunFam" id="2.30.180.10:FF:000014">
    <property type="entry name" value="Stabilin 1"/>
    <property type="match status" value="1"/>
</dbReference>
<evidence type="ECO:0000256" key="1">
    <source>
        <dbReference type="SAM" id="MobiDB-lite"/>
    </source>
</evidence>
<dbReference type="SUPFAM" id="SSF82153">
    <property type="entry name" value="FAS1 domain"/>
    <property type="match status" value="4"/>
</dbReference>
<feature type="compositionally biased region" description="Acidic residues" evidence="1">
    <location>
        <begin position="697"/>
        <end position="718"/>
    </location>
</feature>
<dbReference type="EMBL" id="CAICTM010000174">
    <property type="protein sequence ID" value="CAB9503740.1"/>
    <property type="molecule type" value="Genomic_DNA"/>
</dbReference>
<dbReference type="PANTHER" id="PTHR10900">
    <property type="entry name" value="PERIOSTIN-RELATED"/>
    <property type="match status" value="1"/>
</dbReference>
<keyword evidence="2" id="KW-0732">Signal</keyword>
<evidence type="ECO:0000259" key="3">
    <source>
        <dbReference type="PROSITE" id="PS50213"/>
    </source>
</evidence>
<gene>
    <name evidence="4" type="ORF">SEMRO_175_G076940.1</name>
</gene>
<dbReference type="SMART" id="SM00554">
    <property type="entry name" value="FAS1"/>
    <property type="match status" value="4"/>
</dbReference>
<feature type="domain" description="FAS1" evidence="3">
    <location>
        <begin position="35"/>
        <end position="164"/>
    </location>
</feature>
<protein>
    <submittedName>
        <fullName evidence="4">Beta-induced protein ig-h3</fullName>
    </submittedName>
</protein>
<dbReference type="InterPro" id="IPR036378">
    <property type="entry name" value="FAS1_dom_sf"/>
</dbReference>
<feature type="region of interest" description="Disordered" evidence="1">
    <location>
        <begin position="658"/>
        <end position="767"/>
    </location>
</feature>
<dbReference type="InterPro" id="IPR000782">
    <property type="entry name" value="FAS1_domain"/>
</dbReference>
<dbReference type="Proteomes" id="UP001153069">
    <property type="component" value="Unassembled WGS sequence"/>
</dbReference>
<proteinExistence type="predicted"/>
<keyword evidence="5" id="KW-1185">Reference proteome</keyword>
<dbReference type="GO" id="GO:0005615">
    <property type="term" value="C:extracellular space"/>
    <property type="evidence" value="ECO:0007669"/>
    <property type="project" value="TreeGrafter"/>
</dbReference>
<dbReference type="InterPro" id="IPR050904">
    <property type="entry name" value="Adhesion/Biosynth-related"/>
</dbReference>
<evidence type="ECO:0000256" key="2">
    <source>
        <dbReference type="SAM" id="SignalP"/>
    </source>
</evidence>
<dbReference type="Gene3D" id="2.30.180.10">
    <property type="entry name" value="FAS1 domain"/>
    <property type="match status" value="4"/>
</dbReference>
<comment type="caution">
    <text evidence="4">The sequence shown here is derived from an EMBL/GenBank/DDBJ whole genome shotgun (WGS) entry which is preliminary data.</text>
</comment>
<dbReference type="OrthoDB" id="5988460at2759"/>
<dbReference type="AlphaFoldDB" id="A0A9N8H902"/>
<sequence>MRQFLSLLLLPCLSSVKGAEDSKYGSIVTPRQVPDPSILDIASENEDLQTLVSAVQSAGLVEALGADGPLTLFAPTDQAFEDAGVDFLLEPQWILHLQSVLLYHVAAGSFLSDNLAQGEEINSLYDDEAINVTAVDPLIINDAPVITPNITASNGVIHVIDQVLFPAFTETSVVDIAAGVPETFSTLVDLLDLANLTETLADDEGIFTVFAPTNQAFAALDQTTLEFLMSEEGADALESILLYHVVPGIAYSSGVEMDDTAVTLEGSNITVTEADGDTIVINGVANLLQGDILARNGVIHIIDSVLAPAVPVAPVTTDAPDDSNVSTVDESTGGGVEDVDLETWVFLDENYSTFYSLLNMTDLPAQLTRPNPLTLMAPDNDAFEALPGAGKYLEPEWYAHLYDILLYHIVPGELLTENMTLDMTVLTTLGENFNITSVEPDITINNISNIVDPDIVVSNGVAHGIDAVLLPPSAVFDIVDIVVASPFFEELLGLIVAAGLDEALRESGPFTIFAPTNNAINTLDQDLVASLTTPEGLPQLRAILEYHIVPGILLSDEINDGDMVETAQGSMLTLNKEGDDTYFVNGADIFDMDILASNGVIHVVNRVLIPPEDAPMVTDAPETDPPETMETGSPTGSPTDEPVDVVVEAPIDTMPVEVQQVPTEEEEEQGVATDGEATGGEEEEQGTYVNGSGEATTETDGEDEDETEDETEDVDSEDIAGTMNATDANTTVTDTNTTTAPVDEQPEPEGGEREIDADSDGASSSALSSQIMPSFGAVLLIPAFLLLL</sequence>
<evidence type="ECO:0000313" key="4">
    <source>
        <dbReference type="EMBL" id="CAB9503740.1"/>
    </source>
</evidence>
<feature type="region of interest" description="Disordered" evidence="1">
    <location>
        <begin position="613"/>
        <end position="642"/>
    </location>
</feature>
<feature type="domain" description="FAS1" evidence="3">
    <location>
        <begin position="171"/>
        <end position="306"/>
    </location>
</feature>
<dbReference type="PROSITE" id="PS50213">
    <property type="entry name" value="FAS1"/>
    <property type="match status" value="4"/>
</dbReference>
<feature type="domain" description="FAS1" evidence="3">
    <location>
        <begin position="338"/>
        <end position="469"/>
    </location>
</feature>
<reference evidence="4" key="1">
    <citation type="submission" date="2020-06" db="EMBL/GenBank/DDBJ databases">
        <authorList>
            <consortium name="Plant Systems Biology data submission"/>
        </authorList>
    </citation>
    <scope>NUCLEOTIDE SEQUENCE</scope>
    <source>
        <strain evidence="4">D6</strain>
    </source>
</reference>
<accession>A0A9N8H902</accession>